<comment type="caution">
    <text evidence="1">The sequence shown here is derived from an EMBL/GenBank/DDBJ whole genome shotgun (WGS) entry which is preliminary data.</text>
</comment>
<organism evidence="1 2">
    <name type="scientific">Hypoxylon rubiginosum</name>
    <dbReference type="NCBI Taxonomy" id="110542"/>
    <lineage>
        <taxon>Eukaryota</taxon>
        <taxon>Fungi</taxon>
        <taxon>Dikarya</taxon>
        <taxon>Ascomycota</taxon>
        <taxon>Pezizomycotina</taxon>
        <taxon>Sordariomycetes</taxon>
        <taxon>Xylariomycetidae</taxon>
        <taxon>Xylariales</taxon>
        <taxon>Hypoxylaceae</taxon>
        <taxon>Hypoxylon</taxon>
    </lineage>
</organism>
<evidence type="ECO:0000313" key="1">
    <source>
        <dbReference type="EMBL" id="KAI6081738.1"/>
    </source>
</evidence>
<accession>A0ACC0CMV6</accession>
<proteinExistence type="predicted"/>
<gene>
    <name evidence="1" type="ORF">F4821DRAFT_18317</name>
</gene>
<name>A0ACC0CMV6_9PEZI</name>
<evidence type="ECO:0000313" key="2">
    <source>
        <dbReference type="Proteomes" id="UP001497680"/>
    </source>
</evidence>
<reference evidence="1 2" key="1">
    <citation type="journal article" date="2022" name="New Phytol.">
        <title>Ecological generalism drives hyperdiversity of secondary metabolite gene clusters in xylarialean endophytes.</title>
        <authorList>
            <person name="Franco M.E.E."/>
            <person name="Wisecaver J.H."/>
            <person name="Arnold A.E."/>
            <person name="Ju Y.M."/>
            <person name="Slot J.C."/>
            <person name="Ahrendt S."/>
            <person name="Moore L.P."/>
            <person name="Eastman K.E."/>
            <person name="Scott K."/>
            <person name="Konkel Z."/>
            <person name="Mondo S.J."/>
            <person name="Kuo A."/>
            <person name="Hayes R.D."/>
            <person name="Haridas S."/>
            <person name="Andreopoulos B."/>
            <person name="Riley R."/>
            <person name="LaButti K."/>
            <person name="Pangilinan J."/>
            <person name="Lipzen A."/>
            <person name="Amirebrahimi M."/>
            <person name="Yan J."/>
            <person name="Adam C."/>
            <person name="Keymanesh K."/>
            <person name="Ng V."/>
            <person name="Louie K."/>
            <person name="Northen T."/>
            <person name="Drula E."/>
            <person name="Henrissat B."/>
            <person name="Hsieh H.M."/>
            <person name="Youens-Clark K."/>
            <person name="Lutzoni F."/>
            <person name="Miadlikowska J."/>
            <person name="Eastwood D.C."/>
            <person name="Hamelin R.C."/>
            <person name="Grigoriev I.V."/>
            <person name="U'Ren J.M."/>
        </authorList>
    </citation>
    <scope>NUCLEOTIDE SEQUENCE [LARGE SCALE GENOMIC DNA]</scope>
    <source>
        <strain evidence="1 2">ER1909</strain>
    </source>
</reference>
<dbReference type="Proteomes" id="UP001497680">
    <property type="component" value="Unassembled WGS sequence"/>
</dbReference>
<protein>
    <submittedName>
        <fullName evidence="1">Uncharacterized protein</fullName>
    </submittedName>
</protein>
<sequence>MVKLSPVLPGRRGKKRARSSSPVSSPANSKPHTPAINVEKLSRALKSPHADPALELWDRFSLTGSTSITPIGAMNSALAQVMVSSSPRPSRIGGEGGLRRAISCGTNWPKRRRVERAEAPRPMEVIVDESPSGGSKSSMVNALLQTVNGEINRSKTIQTYHDTSESPSPKKRRHPLAAQSSGSPTRRKPPSKPVLDADEPEPTTERPKLDTSMDASSDYGDDDFDDDTLMELDASVCQSHEDHAKQDSTPQVTNAEEVTVQPQADRISDSFDDEFADMDDDIFAAAEDLMTQIDSSHSQVENPNTIPQNHVVAQEKPADVADDFAEDAFEDDFGGDFDFEAAEIAATQSASAKQTNGSLPVRRWQ</sequence>
<dbReference type="EMBL" id="MU394387">
    <property type="protein sequence ID" value="KAI6081738.1"/>
    <property type="molecule type" value="Genomic_DNA"/>
</dbReference>
<keyword evidence="2" id="KW-1185">Reference proteome</keyword>